<comment type="function">
    <text evidence="5">Forms part of the ribosomal stalk, playing a central role in the interaction of the ribosome with GTP-bound translation factors.</text>
</comment>
<gene>
    <name evidence="5" type="primary">rplJ</name>
    <name evidence="6" type="ORF">A3F08_01165</name>
</gene>
<proteinExistence type="inferred from homology"/>
<dbReference type="CDD" id="cd05797">
    <property type="entry name" value="Ribosomal_L10"/>
    <property type="match status" value="1"/>
</dbReference>
<evidence type="ECO:0000256" key="4">
    <source>
        <dbReference type="ARBA" id="ARBA00035202"/>
    </source>
</evidence>
<evidence type="ECO:0000256" key="3">
    <source>
        <dbReference type="ARBA" id="ARBA00023274"/>
    </source>
</evidence>
<dbReference type="InterPro" id="IPR047865">
    <property type="entry name" value="Ribosomal_uL10_bac_type"/>
</dbReference>
<dbReference type="NCBIfam" id="NF000955">
    <property type="entry name" value="PRK00099.1-1"/>
    <property type="match status" value="1"/>
</dbReference>
<sequence>MVLTKEQKKSLLEQLNDRFLRSKAAVFTNYQGLKVTDLNLLRGKLKEKGIDYKVVKNTLVKLALKEKGIAVEGEILDKPAAIAFGYDDEVEVNKIVYQFNKENEKLEILGAIVNGEFVSKDVVKSLALLPGREELHAKVVGSIAAPLRGFVSVLQGNLRGLVSILKQYQEKKF</sequence>
<evidence type="ECO:0000256" key="5">
    <source>
        <dbReference type="HAMAP-Rule" id="MF_00362"/>
    </source>
</evidence>
<dbReference type="AlphaFoldDB" id="A0A1F5EKE3"/>
<keyword evidence="5" id="KW-0699">rRNA-binding</keyword>
<keyword evidence="3 5" id="KW-0687">Ribonucleoprotein</keyword>
<comment type="caution">
    <text evidence="6">The sequence shown here is derived from an EMBL/GenBank/DDBJ whole genome shotgun (WGS) entry which is preliminary data.</text>
</comment>
<dbReference type="Pfam" id="PF00466">
    <property type="entry name" value="Ribosomal_L10"/>
    <property type="match status" value="1"/>
</dbReference>
<dbReference type="InterPro" id="IPR043141">
    <property type="entry name" value="Ribosomal_uL10-like_sf"/>
</dbReference>
<comment type="similarity">
    <text evidence="1 5">Belongs to the universal ribosomal protein uL10 family.</text>
</comment>
<dbReference type="Proteomes" id="UP000176451">
    <property type="component" value="Unassembled WGS sequence"/>
</dbReference>
<comment type="subunit">
    <text evidence="5">Part of the ribosomal stalk of the 50S ribosomal subunit. The N-terminus interacts with L11 and the large rRNA to form the base of the stalk. The C-terminus forms an elongated spine to which L12 dimers bind in a sequential fashion forming a multimeric L10(L12)X complex.</text>
</comment>
<dbReference type="HAMAP" id="MF_00362">
    <property type="entry name" value="Ribosomal_uL10"/>
    <property type="match status" value="1"/>
</dbReference>
<evidence type="ECO:0000256" key="1">
    <source>
        <dbReference type="ARBA" id="ARBA00008889"/>
    </source>
</evidence>
<dbReference type="EMBL" id="MEZV01000007">
    <property type="protein sequence ID" value="OGD67855.1"/>
    <property type="molecule type" value="Genomic_DNA"/>
</dbReference>
<dbReference type="GO" id="GO:1990904">
    <property type="term" value="C:ribonucleoprotein complex"/>
    <property type="evidence" value="ECO:0007669"/>
    <property type="project" value="UniProtKB-KW"/>
</dbReference>
<accession>A0A1F5EKE3</accession>
<name>A0A1F5EKE3_9BACT</name>
<evidence type="ECO:0000256" key="2">
    <source>
        <dbReference type="ARBA" id="ARBA00022980"/>
    </source>
</evidence>
<protein>
    <recommendedName>
        <fullName evidence="4 5">Large ribosomal subunit protein uL10</fullName>
    </recommendedName>
</protein>
<dbReference type="GO" id="GO:0006412">
    <property type="term" value="P:translation"/>
    <property type="evidence" value="ECO:0007669"/>
    <property type="project" value="UniProtKB-UniRule"/>
</dbReference>
<dbReference type="SUPFAM" id="SSF160369">
    <property type="entry name" value="Ribosomal protein L10-like"/>
    <property type="match status" value="1"/>
</dbReference>
<reference evidence="6 7" key="1">
    <citation type="journal article" date="2016" name="Nat. Commun.">
        <title>Thousands of microbial genomes shed light on interconnected biogeochemical processes in an aquifer system.</title>
        <authorList>
            <person name="Anantharaman K."/>
            <person name="Brown C.T."/>
            <person name="Hug L.A."/>
            <person name="Sharon I."/>
            <person name="Castelle C.J."/>
            <person name="Probst A.J."/>
            <person name="Thomas B.C."/>
            <person name="Singh A."/>
            <person name="Wilkins M.J."/>
            <person name="Karaoz U."/>
            <person name="Brodie E.L."/>
            <person name="Williams K.H."/>
            <person name="Hubbard S.S."/>
            <person name="Banfield J.F."/>
        </authorList>
    </citation>
    <scope>NUCLEOTIDE SEQUENCE [LARGE SCALE GENOMIC DNA]</scope>
</reference>
<dbReference type="InterPro" id="IPR022973">
    <property type="entry name" value="Ribosomal_uL10_bac"/>
</dbReference>
<dbReference type="STRING" id="1797469.A3F08_01165"/>
<organism evidence="6 7">
    <name type="scientific">Candidatus Berkelbacteria bacterium RIFCSPHIGHO2_12_FULL_36_9</name>
    <dbReference type="NCBI Taxonomy" id="1797469"/>
    <lineage>
        <taxon>Bacteria</taxon>
        <taxon>Candidatus Berkelbacteria</taxon>
    </lineage>
</organism>
<evidence type="ECO:0000313" key="7">
    <source>
        <dbReference type="Proteomes" id="UP000176451"/>
    </source>
</evidence>
<keyword evidence="2 5" id="KW-0689">Ribosomal protein</keyword>
<dbReference type="Gene3D" id="6.10.250.290">
    <property type="match status" value="1"/>
</dbReference>
<dbReference type="GO" id="GO:0070180">
    <property type="term" value="F:large ribosomal subunit rRNA binding"/>
    <property type="evidence" value="ECO:0007669"/>
    <property type="project" value="UniProtKB-UniRule"/>
</dbReference>
<dbReference type="Gene3D" id="3.30.70.1730">
    <property type="match status" value="1"/>
</dbReference>
<dbReference type="GO" id="GO:0005840">
    <property type="term" value="C:ribosome"/>
    <property type="evidence" value="ECO:0007669"/>
    <property type="project" value="UniProtKB-KW"/>
</dbReference>
<evidence type="ECO:0000313" key="6">
    <source>
        <dbReference type="EMBL" id="OGD67855.1"/>
    </source>
</evidence>
<keyword evidence="5" id="KW-0694">RNA-binding</keyword>
<dbReference type="PANTHER" id="PTHR11560">
    <property type="entry name" value="39S RIBOSOMAL PROTEIN L10, MITOCHONDRIAL"/>
    <property type="match status" value="1"/>
</dbReference>
<dbReference type="InterPro" id="IPR001790">
    <property type="entry name" value="Ribosomal_uL10"/>
</dbReference>